<dbReference type="AlphaFoldDB" id="A0A6G0Y0J4"/>
<dbReference type="Proteomes" id="UP000478052">
    <property type="component" value="Unassembled WGS sequence"/>
</dbReference>
<feature type="domain" description="Myb/SANT-like DNA-binding" evidence="1">
    <location>
        <begin position="44"/>
        <end position="137"/>
    </location>
</feature>
<dbReference type="EMBL" id="VUJU01007096">
    <property type="protein sequence ID" value="KAF0746736.1"/>
    <property type="molecule type" value="Genomic_DNA"/>
</dbReference>
<dbReference type="OrthoDB" id="6816023at2759"/>
<protein>
    <recommendedName>
        <fullName evidence="1">Myb/SANT-like DNA-binding domain-containing protein</fullName>
    </recommendedName>
</protein>
<sequence>MTFYALEYQQDRILNSLCYVIIMQTIWDVESFIWSTFRPTPKDSEATEKFIQIVTSKLYENKLTDKKSPKFKVWQQIYNEMCKLGFLIADNEKDGGKKCDQKWRNLESKYMEFKDNAYKTGQASKKKPPYYDIMHSIKYKHKISPPSLLDTLYSNTIENTKPLNKISITTITEESQANISRSETIVSNEPSTSETGLNSIYTNPKTILKPKNKISPSDILSHMTTQHKEILEIQSKHFEEIKNNMEIQNDQRKQMIGLFSKLVDNVSKKKKRRSRSNSDSD</sequence>
<dbReference type="Pfam" id="PF13837">
    <property type="entry name" value="Myb_DNA-bind_4"/>
    <property type="match status" value="1"/>
</dbReference>
<comment type="caution">
    <text evidence="2">The sequence shown here is derived from an EMBL/GenBank/DDBJ whole genome shotgun (WGS) entry which is preliminary data.</text>
</comment>
<organism evidence="2 3">
    <name type="scientific">Aphis craccivora</name>
    <name type="common">Cowpea aphid</name>
    <dbReference type="NCBI Taxonomy" id="307492"/>
    <lineage>
        <taxon>Eukaryota</taxon>
        <taxon>Metazoa</taxon>
        <taxon>Ecdysozoa</taxon>
        <taxon>Arthropoda</taxon>
        <taxon>Hexapoda</taxon>
        <taxon>Insecta</taxon>
        <taxon>Pterygota</taxon>
        <taxon>Neoptera</taxon>
        <taxon>Paraneoptera</taxon>
        <taxon>Hemiptera</taxon>
        <taxon>Sternorrhyncha</taxon>
        <taxon>Aphidomorpha</taxon>
        <taxon>Aphidoidea</taxon>
        <taxon>Aphididae</taxon>
        <taxon>Aphidini</taxon>
        <taxon>Aphis</taxon>
        <taxon>Aphis</taxon>
    </lineage>
</organism>
<proteinExistence type="predicted"/>
<dbReference type="Gene3D" id="1.10.10.60">
    <property type="entry name" value="Homeodomain-like"/>
    <property type="match status" value="1"/>
</dbReference>
<reference evidence="2 3" key="1">
    <citation type="submission" date="2019-08" db="EMBL/GenBank/DDBJ databases">
        <title>Whole genome of Aphis craccivora.</title>
        <authorList>
            <person name="Voronova N.V."/>
            <person name="Shulinski R.S."/>
            <person name="Bandarenka Y.V."/>
            <person name="Zhorov D.G."/>
            <person name="Warner D."/>
        </authorList>
    </citation>
    <scope>NUCLEOTIDE SEQUENCE [LARGE SCALE GENOMIC DNA]</scope>
    <source>
        <strain evidence="2">180601</strain>
        <tissue evidence="2">Whole Body</tissue>
    </source>
</reference>
<accession>A0A6G0Y0J4</accession>
<evidence type="ECO:0000259" key="1">
    <source>
        <dbReference type="Pfam" id="PF13837"/>
    </source>
</evidence>
<dbReference type="InterPro" id="IPR044822">
    <property type="entry name" value="Myb_DNA-bind_4"/>
</dbReference>
<gene>
    <name evidence="2" type="ORF">FWK35_00019259</name>
</gene>
<evidence type="ECO:0000313" key="2">
    <source>
        <dbReference type="EMBL" id="KAF0746736.1"/>
    </source>
</evidence>
<evidence type="ECO:0000313" key="3">
    <source>
        <dbReference type="Proteomes" id="UP000478052"/>
    </source>
</evidence>
<keyword evidence="3" id="KW-1185">Reference proteome</keyword>
<name>A0A6G0Y0J4_APHCR</name>